<keyword evidence="4" id="KW-1185">Reference proteome</keyword>
<accession>A0A7K1SAX6</accession>
<protein>
    <submittedName>
        <fullName evidence="3">Uncharacterized protein</fullName>
    </submittedName>
</protein>
<evidence type="ECO:0000313" key="4">
    <source>
        <dbReference type="Proteomes" id="UP000436006"/>
    </source>
</evidence>
<name>A0A7K1SAX6_9BACT</name>
<feature type="region of interest" description="Disordered" evidence="1">
    <location>
        <begin position="190"/>
        <end position="214"/>
    </location>
</feature>
<dbReference type="RefSeq" id="WP_157585328.1">
    <property type="nucleotide sequence ID" value="NZ_WPIN01000004.1"/>
</dbReference>
<gene>
    <name evidence="3" type="ORF">GO755_12885</name>
</gene>
<evidence type="ECO:0000256" key="1">
    <source>
        <dbReference type="SAM" id="MobiDB-lite"/>
    </source>
</evidence>
<evidence type="ECO:0000313" key="3">
    <source>
        <dbReference type="EMBL" id="MVM30930.1"/>
    </source>
</evidence>
<evidence type="ECO:0000256" key="2">
    <source>
        <dbReference type="SAM" id="Phobius"/>
    </source>
</evidence>
<proteinExistence type="predicted"/>
<feature type="transmembrane region" description="Helical" evidence="2">
    <location>
        <begin position="220"/>
        <end position="238"/>
    </location>
</feature>
<reference evidence="3 4" key="1">
    <citation type="submission" date="2019-12" db="EMBL/GenBank/DDBJ databases">
        <title>Spirosoma sp. HMF4905 genome sequencing and assembly.</title>
        <authorList>
            <person name="Kang H."/>
            <person name="Cha I."/>
            <person name="Kim H."/>
            <person name="Joh K."/>
        </authorList>
    </citation>
    <scope>NUCLEOTIDE SEQUENCE [LARGE SCALE GENOMIC DNA]</scope>
    <source>
        <strain evidence="3 4">HMF4905</strain>
    </source>
</reference>
<keyword evidence="2" id="KW-0472">Membrane</keyword>
<dbReference type="AlphaFoldDB" id="A0A7K1SAX6"/>
<keyword evidence="2" id="KW-0812">Transmembrane</keyword>
<dbReference type="Proteomes" id="UP000436006">
    <property type="component" value="Unassembled WGS sequence"/>
</dbReference>
<organism evidence="3 4">
    <name type="scientific">Spirosoma arboris</name>
    <dbReference type="NCBI Taxonomy" id="2682092"/>
    <lineage>
        <taxon>Bacteria</taxon>
        <taxon>Pseudomonadati</taxon>
        <taxon>Bacteroidota</taxon>
        <taxon>Cytophagia</taxon>
        <taxon>Cytophagales</taxon>
        <taxon>Cytophagaceae</taxon>
        <taxon>Spirosoma</taxon>
    </lineage>
</organism>
<sequence>MNASHRFIGLALLMGLLSTPFVYGQDNIILKNGSEIQAKVLEVSPGQIKYRRQDNPDGPIYTTGTTDVLLIKYANGTKDVLGQSTSRSSRMAPAPMNPVLSAPAPSTGATTPGRLGYHTGLFSRYFTNSVGERIDNSVARSLLVEHPDAMRIYRRGQSLRKWTYATAGTGLALIGAGAIVAAVGDGGFGRNEGNRRDGTTTNSTINNDERNRGDHGSAEVGIALAGGGVLLGVAAIILDHRATVQFRRAADRYNQQQPATSLRFGPSSRGLGIGMTYTF</sequence>
<dbReference type="EMBL" id="WPIN01000004">
    <property type="protein sequence ID" value="MVM30930.1"/>
    <property type="molecule type" value="Genomic_DNA"/>
</dbReference>
<keyword evidence="2" id="KW-1133">Transmembrane helix</keyword>
<comment type="caution">
    <text evidence="3">The sequence shown here is derived from an EMBL/GenBank/DDBJ whole genome shotgun (WGS) entry which is preliminary data.</text>
</comment>